<protein>
    <recommendedName>
        <fullName evidence="1">Peptidase A2 domain-containing protein</fullName>
    </recommendedName>
</protein>
<name>A0A1Z4MRP6_9CYAN</name>
<organism evidence="2 3">
    <name type="scientific">Tolypothrix tenuis PCC 7101</name>
    <dbReference type="NCBI Taxonomy" id="231146"/>
    <lineage>
        <taxon>Bacteria</taxon>
        <taxon>Bacillati</taxon>
        <taxon>Cyanobacteriota</taxon>
        <taxon>Cyanophyceae</taxon>
        <taxon>Nostocales</taxon>
        <taxon>Tolypothrichaceae</taxon>
        <taxon>Tolypothrix</taxon>
    </lineage>
</organism>
<accession>A0A1Z4MRP6</accession>
<dbReference type="InterPro" id="IPR001969">
    <property type="entry name" value="Aspartic_peptidase_AS"/>
</dbReference>
<dbReference type="PROSITE" id="PS50175">
    <property type="entry name" value="ASP_PROT_RETROV"/>
    <property type="match status" value="1"/>
</dbReference>
<dbReference type="Proteomes" id="UP000218785">
    <property type="component" value="Chromosome"/>
</dbReference>
<reference evidence="2 3" key="1">
    <citation type="submission" date="2017-06" db="EMBL/GenBank/DDBJ databases">
        <title>Genome sequencing of cyanobaciteial culture collection at National Institute for Environmental Studies (NIES).</title>
        <authorList>
            <person name="Hirose Y."/>
            <person name="Shimura Y."/>
            <person name="Fujisawa T."/>
            <person name="Nakamura Y."/>
            <person name="Kawachi M."/>
        </authorList>
    </citation>
    <scope>NUCLEOTIDE SEQUENCE [LARGE SCALE GENOMIC DNA]</scope>
    <source>
        <strain evidence="2 3">NIES-37</strain>
    </source>
</reference>
<evidence type="ECO:0000259" key="1">
    <source>
        <dbReference type="PROSITE" id="PS50175"/>
    </source>
</evidence>
<evidence type="ECO:0000313" key="3">
    <source>
        <dbReference type="Proteomes" id="UP000218785"/>
    </source>
</evidence>
<proteinExistence type="predicted"/>
<sequence>MVNFQRFAFIEGRDAFGDIDTVPQLPLTLSYRNSSVEVSGLLDTGASVNVLP</sequence>
<evidence type="ECO:0000313" key="2">
    <source>
        <dbReference type="EMBL" id="BAY96165.1"/>
    </source>
</evidence>
<gene>
    <name evidence="2" type="ORF">NIES37_00920</name>
</gene>
<dbReference type="PROSITE" id="PS00141">
    <property type="entry name" value="ASP_PROTEASE"/>
    <property type="match status" value="1"/>
</dbReference>
<feature type="domain" description="Peptidase A2" evidence="1">
    <location>
        <begin position="38"/>
        <end position="52"/>
    </location>
</feature>
<dbReference type="InterPro" id="IPR001995">
    <property type="entry name" value="Peptidase_A2_cat"/>
</dbReference>
<keyword evidence="3" id="KW-1185">Reference proteome</keyword>
<dbReference type="GO" id="GO:0006508">
    <property type="term" value="P:proteolysis"/>
    <property type="evidence" value="ECO:0007669"/>
    <property type="project" value="InterPro"/>
</dbReference>
<dbReference type="GO" id="GO:0004190">
    <property type="term" value="F:aspartic-type endopeptidase activity"/>
    <property type="evidence" value="ECO:0007669"/>
    <property type="project" value="InterPro"/>
</dbReference>
<dbReference type="AlphaFoldDB" id="A0A1Z4MRP6"/>
<dbReference type="EMBL" id="AP018248">
    <property type="protein sequence ID" value="BAY96165.1"/>
    <property type="molecule type" value="Genomic_DNA"/>
</dbReference>
<dbReference type="KEGG" id="ttq:NIES37_00920"/>